<dbReference type="Proteomes" id="UP000320359">
    <property type="component" value="Unassembled WGS sequence"/>
</dbReference>
<dbReference type="SUPFAM" id="SSF69118">
    <property type="entry name" value="AhpD-like"/>
    <property type="match status" value="1"/>
</dbReference>
<evidence type="ECO:0000313" key="1">
    <source>
        <dbReference type="EMBL" id="TRW47917.1"/>
    </source>
</evidence>
<gene>
    <name evidence="1" type="ORF">FM042_11310</name>
</gene>
<keyword evidence="2" id="KW-1185">Reference proteome</keyword>
<sequence>MTDFTIHTKDNAPENSKQLLDKAEKAVGFIPNLFGVMAASPQLLEAYLTLDNLAKNLSLNSTEVTVVWQTINSTNQCHYCIPAHTAIAKQMKVSDRVNDAVINDKSLEDNKLEALRSFTKAIIQKQGKVDEVGVDKFLSAGYTQKQILEVVMLVGQKTLSNYTNYFAQTPIDAQFK</sequence>
<dbReference type="AlphaFoldDB" id="A0A552WYQ2"/>
<dbReference type="RefSeq" id="WP_143236556.1">
    <property type="nucleotide sequence ID" value="NZ_VJWL01000005.1"/>
</dbReference>
<name>A0A552WYQ2_9GAMM</name>
<proteinExistence type="predicted"/>
<dbReference type="InterPro" id="IPR029032">
    <property type="entry name" value="AhpD-like"/>
</dbReference>
<evidence type="ECO:0000313" key="2">
    <source>
        <dbReference type="Proteomes" id="UP000320359"/>
    </source>
</evidence>
<dbReference type="PANTHER" id="PTHR35446">
    <property type="entry name" value="SI:CH211-175M2.5"/>
    <property type="match status" value="1"/>
</dbReference>
<dbReference type="OrthoDB" id="9808310at2"/>
<organism evidence="1 2">
    <name type="scientific">Aliidiomarina halalkaliphila</name>
    <dbReference type="NCBI Taxonomy" id="2593535"/>
    <lineage>
        <taxon>Bacteria</taxon>
        <taxon>Pseudomonadati</taxon>
        <taxon>Pseudomonadota</taxon>
        <taxon>Gammaproteobacteria</taxon>
        <taxon>Alteromonadales</taxon>
        <taxon>Idiomarinaceae</taxon>
        <taxon>Aliidiomarina</taxon>
    </lineage>
</organism>
<accession>A0A552WYQ2</accession>
<dbReference type="EMBL" id="VJWL01000005">
    <property type="protein sequence ID" value="TRW47917.1"/>
    <property type="molecule type" value="Genomic_DNA"/>
</dbReference>
<reference evidence="1 2" key="1">
    <citation type="submission" date="2019-07" db="EMBL/GenBank/DDBJ databases">
        <authorList>
            <person name="Yang M."/>
            <person name="Zhao D."/>
            <person name="Xiang H."/>
        </authorList>
    </citation>
    <scope>NUCLEOTIDE SEQUENCE [LARGE SCALE GENOMIC DNA]</scope>
    <source>
        <strain evidence="1 2">IM1326</strain>
    </source>
</reference>
<dbReference type="PANTHER" id="PTHR35446:SF3">
    <property type="entry name" value="CMD DOMAIN-CONTAINING PROTEIN"/>
    <property type="match status" value="1"/>
</dbReference>
<dbReference type="Gene3D" id="1.20.1290.10">
    <property type="entry name" value="AhpD-like"/>
    <property type="match status" value="1"/>
</dbReference>
<comment type="caution">
    <text evidence="1">The sequence shown here is derived from an EMBL/GenBank/DDBJ whole genome shotgun (WGS) entry which is preliminary data.</text>
</comment>
<protein>
    <submittedName>
        <fullName evidence="1">Carboxymuconolactone decarboxylase family protein</fullName>
    </submittedName>
</protein>